<evidence type="ECO:0000256" key="1">
    <source>
        <dbReference type="SAM" id="MobiDB-lite"/>
    </source>
</evidence>
<protein>
    <submittedName>
        <fullName evidence="2">Uncharacterized protein</fullName>
    </submittedName>
</protein>
<proteinExistence type="predicted"/>
<organism evidence="2">
    <name type="scientific">Panicum hallii</name>
    <dbReference type="NCBI Taxonomy" id="206008"/>
    <lineage>
        <taxon>Eukaryota</taxon>
        <taxon>Viridiplantae</taxon>
        <taxon>Streptophyta</taxon>
        <taxon>Embryophyta</taxon>
        <taxon>Tracheophyta</taxon>
        <taxon>Spermatophyta</taxon>
        <taxon>Magnoliopsida</taxon>
        <taxon>Liliopsida</taxon>
        <taxon>Poales</taxon>
        <taxon>Poaceae</taxon>
        <taxon>PACMAD clade</taxon>
        <taxon>Panicoideae</taxon>
        <taxon>Panicodae</taxon>
        <taxon>Paniceae</taxon>
        <taxon>Panicinae</taxon>
        <taxon>Panicum</taxon>
        <taxon>Panicum sect. Panicum</taxon>
    </lineage>
</organism>
<reference evidence="2" key="1">
    <citation type="submission" date="2018-04" db="EMBL/GenBank/DDBJ databases">
        <title>WGS assembly of Panicum hallii.</title>
        <authorList>
            <person name="Lovell J."/>
            <person name="Jenkins J."/>
            <person name="Lowry D."/>
            <person name="Mamidi S."/>
            <person name="Sreedasyam A."/>
            <person name="Weng X."/>
            <person name="Barry K."/>
            <person name="Bonette J."/>
            <person name="Campitelli B."/>
            <person name="Daum C."/>
            <person name="Gordon S."/>
            <person name="Gould B."/>
            <person name="Lipzen A."/>
            <person name="Macqueen A."/>
            <person name="Palacio-Mejia J."/>
            <person name="Plott C."/>
            <person name="Shakirov E."/>
            <person name="Shu S."/>
            <person name="Yoshinaga Y."/>
            <person name="Zane M."/>
            <person name="Rokhsar D."/>
            <person name="Grimwood J."/>
            <person name="Schmutz J."/>
            <person name="Juenger T."/>
        </authorList>
    </citation>
    <scope>NUCLEOTIDE SEQUENCE [LARGE SCALE GENOMIC DNA]</scope>
    <source>
        <strain evidence="2">FIL2</strain>
    </source>
</reference>
<sequence>MDIDEPRTPRPLPPPNTGSGGVWCSSRLPLAQDHKCSSLPSPDRPRLSSVLLTYLKFPWDDLVHEIVV</sequence>
<gene>
    <name evidence="2" type="ORF">PAHAL_2G083400</name>
</gene>
<dbReference type="EMBL" id="CM008047">
    <property type="protein sequence ID" value="PVH63677.1"/>
    <property type="molecule type" value="Genomic_DNA"/>
</dbReference>
<dbReference type="AlphaFoldDB" id="A0A2T8KNA8"/>
<feature type="region of interest" description="Disordered" evidence="1">
    <location>
        <begin position="1"/>
        <end position="24"/>
    </location>
</feature>
<dbReference type="Proteomes" id="UP000243499">
    <property type="component" value="Chromosome 2"/>
</dbReference>
<accession>A0A2T8KNA8</accession>
<evidence type="ECO:0000313" key="2">
    <source>
        <dbReference type="EMBL" id="PVH63677.1"/>
    </source>
</evidence>
<name>A0A2T8KNA8_9POAL</name>
<dbReference type="Gramene" id="PVH63677">
    <property type="protein sequence ID" value="PVH63677"/>
    <property type="gene ID" value="PAHAL_2G083400"/>
</dbReference>